<feature type="domain" description="Beta-lactamase class A catalytic" evidence="2">
    <location>
        <begin position="45"/>
        <end position="285"/>
    </location>
</feature>
<dbReference type="InterPro" id="IPR045155">
    <property type="entry name" value="Beta-lactam_cat"/>
</dbReference>
<proteinExistence type="predicted"/>
<reference evidence="3 4" key="1">
    <citation type="submission" date="2020-08" db="EMBL/GenBank/DDBJ databases">
        <title>Sequencing the genomes of 1000 actinobacteria strains.</title>
        <authorList>
            <person name="Klenk H.-P."/>
        </authorList>
    </citation>
    <scope>NUCLEOTIDE SEQUENCE [LARGE SCALE GENOMIC DNA]</scope>
    <source>
        <strain evidence="3 4">DSM 45823</strain>
    </source>
</reference>
<name>A0A7W3MXZ2_9ACTN</name>
<comment type="caution">
    <text evidence="3">The sequence shown here is derived from an EMBL/GenBank/DDBJ whole genome shotgun (WGS) entry which is preliminary data.</text>
</comment>
<evidence type="ECO:0000259" key="2">
    <source>
        <dbReference type="Pfam" id="PF13354"/>
    </source>
</evidence>
<feature type="region of interest" description="Disordered" evidence="1">
    <location>
        <begin position="1"/>
        <end position="20"/>
    </location>
</feature>
<evidence type="ECO:0000313" key="4">
    <source>
        <dbReference type="Proteomes" id="UP000539313"/>
    </source>
</evidence>
<dbReference type="PANTHER" id="PTHR35333:SF3">
    <property type="entry name" value="BETA-LACTAMASE-TYPE TRANSPEPTIDASE FOLD CONTAINING PROTEIN"/>
    <property type="match status" value="1"/>
</dbReference>
<dbReference type="EC" id="3.5.2.6" evidence="3"/>
<dbReference type="GO" id="GO:0046677">
    <property type="term" value="P:response to antibiotic"/>
    <property type="evidence" value="ECO:0007669"/>
    <property type="project" value="InterPro"/>
</dbReference>
<keyword evidence="4" id="KW-1185">Reference proteome</keyword>
<dbReference type="SUPFAM" id="SSF56601">
    <property type="entry name" value="beta-lactamase/transpeptidase-like"/>
    <property type="match status" value="1"/>
</dbReference>
<gene>
    <name evidence="3" type="ORF">HNR21_002759</name>
</gene>
<dbReference type="RefSeq" id="WP_182705519.1">
    <property type="nucleotide sequence ID" value="NZ_JACJII010000001.1"/>
</dbReference>
<evidence type="ECO:0000313" key="3">
    <source>
        <dbReference type="EMBL" id="MBA9003877.1"/>
    </source>
</evidence>
<dbReference type="Pfam" id="PF13354">
    <property type="entry name" value="Beta-lactamase2"/>
    <property type="match status" value="1"/>
</dbReference>
<dbReference type="GO" id="GO:0008800">
    <property type="term" value="F:beta-lactamase activity"/>
    <property type="evidence" value="ECO:0007669"/>
    <property type="project" value="UniProtKB-EC"/>
</dbReference>
<dbReference type="Gene3D" id="3.40.710.10">
    <property type="entry name" value="DD-peptidase/beta-lactamase superfamily"/>
    <property type="match status" value="1"/>
</dbReference>
<evidence type="ECO:0000256" key="1">
    <source>
        <dbReference type="SAM" id="MobiDB-lite"/>
    </source>
</evidence>
<dbReference type="PANTHER" id="PTHR35333">
    <property type="entry name" value="BETA-LACTAMASE"/>
    <property type="match status" value="1"/>
</dbReference>
<organism evidence="3 4">
    <name type="scientific">Thermomonospora cellulosilytica</name>
    <dbReference type="NCBI Taxonomy" id="1411118"/>
    <lineage>
        <taxon>Bacteria</taxon>
        <taxon>Bacillati</taxon>
        <taxon>Actinomycetota</taxon>
        <taxon>Actinomycetes</taxon>
        <taxon>Streptosporangiales</taxon>
        <taxon>Thermomonosporaceae</taxon>
        <taxon>Thermomonospora</taxon>
    </lineage>
</organism>
<accession>A0A7W3MXZ2</accession>
<dbReference type="InterPro" id="IPR000871">
    <property type="entry name" value="Beta-lactam_class-A"/>
</dbReference>
<dbReference type="AlphaFoldDB" id="A0A7W3MXZ2"/>
<keyword evidence="3" id="KW-0378">Hydrolase</keyword>
<protein>
    <submittedName>
        <fullName evidence="3">Beta-lactamase class A</fullName>
        <ecNumber evidence="3">3.5.2.6</ecNumber>
    </submittedName>
</protein>
<dbReference type="EMBL" id="JACJII010000001">
    <property type="protein sequence ID" value="MBA9003877.1"/>
    <property type="molecule type" value="Genomic_DNA"/>
</dbReference>
<dbReference type="GO" id="GO:0030655">
    <property type="term" value="P:beta-lactam antibiotic catabolic process"/>
    <property type="evidence" value="ECO:0007669"/>
    <property type="project" value="InterPro"/>
</dbReference>
<sequence length="317" mass="33832">MSEPEARGAAGRVEGPRGARTSRVAARIERAFRDAGVVGCLAAIDVDDETRRVEVRADEPVVIASVLKVPLLVAFYRQVAAGRIDPAEQVTLRPDERTAGPTGIGMLRDEVRMSLRDLAAMMITISDNAAADALFARVGADTVNAVLDELGLHRTRVPGGCRELFDTLLVDAGVGGMDELWAVLDEPGLLGRLRALDPARTACGTPAEIARLFAAIWRDEAAPPAECAQMRRIFGLQVWPHRLASGFPFDDVRVGGKTGTLPTIRNEAGVVEYPDGGRYAVAVFTRSLSTAAVLPQADAVIGTAARLAVEHLRIPGR</sequence>
<dbReference type="Proteomes" id="UP000539313">
    <property type="component" value="Unassembled WGS sequence"/>
</dbReference>
<dbReference type="InterPro" id="IPR012338">
    <property type="entry name" value="Beta-lactam/transpept-like"/>
</dbReference>